<evidence type="ECO:0000313" key="1">
    <source>
        <dbReference type="EMBL" id="KAI6081473.1"/>
    </source>
</evidence>
<evidence type="ECO:0000313" key="2">
    <source>
        <dbReference type="Proteomes" id="UP001497680"/>
    </source>
</evidence>
<protein>
    <submittedName>
        <fullName evidence="1">Glucokinase</fullName>
    </submittedName>
</protein>
<proteinExistence type="predicted"/>
<name>A0ACC0CMC3_9PEZI</name>
<sequence>MLIAAIELGLRQRTPSMCQIPTYLTQVATGLEKGLSIGVDLGGTNLRVCSVELHGDSTSDILHTQVRIPPELMVAKASHDLFSFIARQIQDFLVKFHLAFIQDAKSDAHDQYFALGFTFSFPVYQSAINSGVLLNWTKGFDIPDTINQDVCQLLQREIDLLELPVRVTALVNDAAGTIISRAYGLPLSRTRPTIGAIFGTGTNGVYLESLSEITKTIDGDYDRSTGKMFMSTEWGSFDNKLSVLPVTPYDTELNEHSVNPGNQMFEKRVSGMFLGELLRLAVLQVYYDDGLGLFRDDTGKSNTDDFNRGAPLHTRWKVDSSILSVAEADNSELLPALREKIHVSFGVPRDSVSVRDAQVVKIIAHAIGTRAARLAGMAVGSVIVQSQLLDETHHVAAGLEATRETIVDVAVDGSVVEHYPGFEQYMRESLRALEQIGVEKESRISIGHAKDGSSVGAAIIALLAAEQVVPNSTHL</sequence>
<reference evidence="1 2" key="1">
    <citation type="journal article" date="2022" name="New Phytol.">
        <title>Ecological generalism drives hyperdiversity of secondary metabolite gene clusters in xylarialean endophytes.</title>
        <authorList>
            <person name="Franco M.E.E."/>
            <person name="Wisecaver J.H."/>
            <person name="Arnold A.E."/>
            <person name="Ju Y.M."/>
            <person name="Slot J.C."/>
            <person name="Ahrendt S."/>
            <person name="Moore L.P."/>
            <person name="Eastman K.E."/>
            <person name="Scott K."/>
            <person name="Konkel Z."/>
            <person name="Mondo S.J."/>
            <person name="Kuo A."/>
            <person name="Hayes R.D."/>
            <person name="Haridas S."/>
            <person name="Andreopoulos B."/>
            <person name="Riley R."/>
            <person name="LaButti K."/>
            <person name="Pangilinan J."/>
            <person name="Lipzen A."/>
            <person name="Amirebrahimi M."/>
            <person name="Yan J."/>
            <person name="Adam C."/>
            <person name="Keymanesh K."/>
            <person name="Ng V."/>
            <person name="Louie K."/>
            <person name="Northen T."/>
            <person name="Drula E."/>
            <person name="Henrissat B."/>
            <person name="Hsieh H.M."/>
            <person name="Youens-Clark K."/>
            <person name="Lutzoni F."/>
            <person name="Miadlikowska J."/>
            <person name="Eastwood D.C."/>
            <person name="Hamelin R.C."/>
            <person name="Grigoriev I.V."/>
            <person name="U'Ren J.M."/>
        </authorList>
    </citation>
    <scope>NUCLEOTIDE SEQUENCE [LARGE SCALE GENOMIC DNA]</scope>
    <source>
        <strain evidence="1 2">ER1909</strain>
    </source>
</reference>
<keyword evidence="2" id="KW-1185">Reference proteome</keyword>
<accession>A0ACC0CMC3</accession>
<gene>
    <name evidence="1" type="ORF">F4821DRAFT_249303</name>
</gene>
<comment type="caution">
    <text evidence="1">The sequence shown here is derived from an EMBL/GenBank/DDBJ whole genome shotgun (WGS) entry which is preliminary data.</text>
</comment>
<organism evidence="1 2">
    <name type="scientific">Hypoxylon rubiginosum</name>
    <dbReference type="NCBI Taxonomy" id="110542"/>
    <lineage>
        <taxon>Eukaryota</taxon>
        <taxon>Fungi</taxon>
        <taxon>Dikarya</taxon>
        <taxon>Ascomycota</taxon>
        <taxon>Pezizomycotina</taxon>
        <taxon>Sordariomycetes</taxon>
        <taxon>Xylariomycetidae</taxon>
        <taxon>Xylariales</taxon>
        <taxon>Hypoxylaceae</taxon>
        <taxon>Hypoxylon</taxon>
    </lineage>
</organism>
<dbReference type="Proteomes" id="UP001497680">
    <property type="component" value="Unassembled WGS sequence"/>
</dbReference>
<dbReference type="EMBL" id="MU394395">
    <property type="protein sequence ID" value="KAI6081473.1"/>
    <property type="molecule type" value="Genomic_DNA"/>
</dbReference>